<reference evidence="1 2" key="1">
    <citation type="submission" date="2019-03" db="EMBL/GenBank/DDBJ databases">
        <title>Freshwater and sediment microbial communities from various areas in North America, analyzing microbe dynamics in response to fracking.</title>
        <authorList>
            <person name="Lamendella R."/>
        </authorList>
    </citation>
    <scope>NUCLEOTIDE SEQUENCE [LARGE SCALE GENOMIC DNA]</scope>
    <source>
        <strain evidence="1 2">114D</strain>
    </source>
</reference>
<organism evidence="1 2">
    <name type="scientific">Sunxiuqinia elliptica</name>
    <dbReference type="NCBI Taxonomy" id="655355"/>
    <lineage>
        <taxon>Bacteria</taxon>
        <taxon>Pseudomonadati</taxon>
        <taxon>Bacteroidota</taxon>
        <taxon>Bacteroidia</taxon>
        <taxon>Marinilabiliales</taxon>
        <taxon>Prolixibacteraceae</taxon>
        <taxon>Sunxiuqinia</taxon>
    </lineage>
</organism>
<name>A0A4R6GSW2_9BACT</name>
<accession>A0A4R6GSW2</accession>
<sequence>MALWGVCDLLEINTLQMSDSLKSKNLTIYYLN</sequence>
<gene>
    <name evidence="1" type="ORF">DET52_109116</name>
</gene>
<evidence type="ECO:0000313" key="2">
    <source>
        <dbReference type="Proteomes" id="UP000294848"/>
    </source>
</evidence>
<dbReference type="EMBL" id="SNWI01000009">
    <property type="protein sequence ID" value="TDN97714.1"/>
    <property type="molecule type" value="Genomic_DNA"/>
</dbReference>
<dbReference type="AlphaFoldDB" id="A0A4R6GSW2"/>
<protein>
    <submittedName>
        <fullName evidence="1">Uncharacterized protein</fullName>
    </submittedName>
</protein>
<evidence type="ECO:0000313" key="1">
    <source>
        <dbReference type="EMBL" id="TDN97714.1"/>
    </source>
</evidence>
<dbReference type="Proteomes" id="UP000294848">
    <property type="component" value="Unassembled WGS sequence"/>
</dbReference>
<comment type="caution">
    <text evidence="1">The sequence shown here is derived from an EMBL/GenBank/DDBJ whole genome shotgun (WGS) entry which is preliminary data.</text>
</comment>
<proteinExistence type="predicted"/>